<comment type="similarity">
    <text evidence="8">Belongs to the BamA family.</text>
</comment>
<gene>
    <name evidence="8 11" type="primary">bamA</name>
    <name evidence="11" type="ORF">CUZ56_00494</name>
</gene>
<comment type="subunit">
    <text evidence="8">Part of the Bam complex.</text>
</comment>
<dbReference type="AlphaFoldDB" id="A0A433SGX7"/>
<keyword evidence="12" id="KW-1185">Reference proteome</keyword>
<feature type="domain" description="POTRA" evidence="10">
    <location>
        <begin position="186"/>
        <end position="274"/>
    </location>
</feature>
<dbReference type="InterPro" id="IPR034746">
    <property type="entry name" value="POTRA"/>
</dbReference>
<dbReference type="GO" id="GO:0009279">
    <property type="term" value="C:cell outer membrane"/>
    <property type="evidence" value="ECO:0007669"/>
    <property type="project" value="UniProtKB-SubCell"/>
</dbReference>
<dbReference type="InterPro" id="IPR023707">
    <property type="entry name" value="OM_assembly_BamA"/>
</dbReference>
<dbReference type="HAMAP" id="MF_01430">
    <property type="entry name" value="OM_assembly_BamA"/>
    <property type="match status" value="1"/>
</dbReference>
<proteinExistence type="inferred from homology"/>
<evidence type="ECO:0000256" key="5">
    <source>
        <dbReference type="ARBA" id="ARBA00022737"/>
    </source>
</evidence>
<protein>
    <recommendedName>
        <fullName evidence="8 9">Outer membrane protein assembly factor BamA</fullName>
    </recommendedName>
</protein>
<keyword evidence="4 8" id="KW-0732">Signal</keyword>
<feature type="chain" id="PRO_5019595160" description="Outer membrane protein assembly factor BamA" evidence="8">
    <location>
        <begin position="32"/>
        <end position="785"/>
    </location>
</feature>
<evidence type="ECO:0000256" key="4">
    <source>
        <dbReference type="ARBA" id="ARBA00022729"/>
    </source>
</evidence>
<evidence type="ECO:0000256" key="9">
    <source>
        <dbReference type="NCBIfam" id="TIGR03303"/>
    </source>
</evidence>
<dbReference type="Pfam" id="PF01103">
    <property type="entry name" value="Omp85"/>
    <property type="match status" value="1"/>
</dbReference>
<evidence type="ECO:0000256" key="6">
    <source>
        <dbReference type="ARBA" id="ARBA00023136"/>
    </source>
</evidence>
<feature type="domain" description="POTRA" evidence="10">
    <location>
        <begin position="103"/>
        <end position="183"/>
    </location>
</feature>
<dbReference type="Pfam" id="PF07244">
    <property type="entry name" value="POTRA"/>
    <property type="match status" value="4"/>
</dbReference>
<dbReference type="InterPro" id="IPR039910">
    <property type="entry name" value="D15-like"/>
</dbReference>
<keyword evidence="6 8" id="KW-0472">Membrane</keyword>
<name>A0A433SGX7_9BURK</name>
<evidence type="ECO:0000259" key="10">
    <source>
        <dbReference type="PROSITE" id="PS51779"/>
    </source>
</evidence>
<comment type="subcellular location">
    <subcellularLocation>
        <location evidence="8">Cell outer membrane</location>
    </subcellularLocation>
    <subcellularLocation>
        <location evidence="1">Membrane</location>
    </subcellularLocation>
</comment>
<keyword evidence="5 8" id="KW-0677">Repeat</keyword>
<dbReference type="InterPro" id="IPR000184">
    <property type="entry name" value="Bac_surfAg_D15"/>
</dbReference>
<dbReference type="Gene3D" id="2.40.160.50">
    <property type="entry name" value="membrane protein fhac: a member of the omp85/tpsb transporter family"/>
    <property type="match status" value="1"/>
</dbReference>
<dbReference type="InterPro" id="IPR010827">
    <property type="entry name" value="BamA/TamA_POTRA"/>
</dbReference>
<accession>A0A433SGX7</accession>
<feature type="domain" description="POTRA" evidence="10">
    <location>
        <begin position="35"/>
        <end position="102"/>
    </location>
</feature>
<dbReference type="Gene3D" id="3.10.20.310">
    <property type="entry name" value="membrane protein fhac"/>
    <property type="match status" value="5"/>
</dbReference>
<feature type="domain" description="POTRA" evidence="10">
    <location>
        <begin position="358"/>
        <end position="432"/>
    </location>
</feature>
<dbReference type="OrthoDB" id="9803054at2"/>
<reference evidence="11 12" key="1">
    <citation type="submission" date="2018-01" db="EMBL/GenBank/DDBJ databases">
        <title>Saezia sanguinis gen. nov., sp. nov., in the order Burkholderiales isolated from human blood.</title>
        <authorList>
            <person name="Medina-Pascual M.J."/>
            <person name="Valdezate S."/>
            <person name="Monzon S."/>
            <person name="Cuesta I."/>
            <person name="Carrasco G."/>
            <person name="Villalon P."/>
            <person name="Saez-Nieto J.A."/>
        </authorList>
    </citation>
    <scope>NUCLEOTIDE SEQUENCE [LARGE SCALE GENOMIC DNA]</scope>
    <source>
        <strain evidence="11 12">CNM695-12</strain>
    </source>
</reference>
<dbReference type="RefSeq" id="WP_126977830.1">
    <property type="nucleotide sequence ID" value="NZ_CAWUGC010000018.1"/>
</dbReference>
<dbReference type="NCBIfam" id="TIGR03303">
    <property type="entry name" value="OM_YaeT"/>
    <property type="match status" value="1"/>
</dbReference>
<evidence type="ECO:0000256" key="2">
    <source>
        <dbReference type="ARBA" id="ARBA00022452"/>
    </source>
</evidence>
<evidence type="ECO:0000256" key="3">
    <source>
        <dbReference type="ARBA" id="ARBA00022692"/>
    </source>
</evidence>
<comment type="function">
    <text evidence="8">Part of the outer membrane protein assembly complex, which is involved in assembly and insertion of beta-barrel proteins into the outer membrane.</text>
</comment>
<evidence type="ECO:0000256" key="7">
    <source>
        <dbReference type="ARBA" id="ARBA00023237"/>
    </source>
</evidence>
<dbReference type="GO" id="GO:0051205">
    <property type="term" value="P:protein insertion into membrane"/>
    <property type="evidence" value="ECO:0007669"/>
    <property type="project" value="UniProtKB-UniRule"/>
</dbReference>
<keyword evidence="2 8" id="KW-1134">Transmembrane beta strand</keyword>
<dbReference type="PROSITE" id="PS51779">
    <property type="entry name" value="POTRA"/>
    <property type="match status" value="4"/>
</dbReference>
<evidence type="ECO:0000313" key="11">
    <source>
        <dbReference type="EMBL" id="RUS68011.1"/>
    </source>
</evidence>
<dbReference type="PANTHER" id="PTHR12815:SF23">
    <property type="entry name" value="OUTER MEMBRANE PROTEIN ASSEMBLY FACTOR BAMA"/>
    <property type="match status" value="1"/>
</dbReference>
<dbReference type="GO" id="GO:0043165">
    <property type="term" value="P:Gram-negative-bacterium-type cell outer membrane assembly"/>
    <property type="evidence" value="ECO:0007669"/>
    <property type="project" value="UniProtKB-UniRule"/>
</dbReference>
<evidence type="ECO:0000256" key="1">
    <source>
        <dbReference type="ARBA" id="ARBA00004370"/>
    </source>
</evidence>
<sequence precursor="true">MRSTLSLCFKKRSITVAAVALLGALSLPARAVEPFTLQDIRVEGLQHAEPGTVFASLPFRIGEVYDDDKGTTAIQSLYATGLFSDVRLSTYNGVLVISVQERPTIASLSFTGAKAFDNQALISALRSVGIAEGRPFDKALADQAEQEIKRQYLSQSYYSAAVEITSTPIENNRVNVNFIITEGSVAKINEIRIIGNHDVSTSRLLSEMSLTSGGWLTWYTKNDRYSREKLNADLEKIRSYYLNRGYLDFQINSTQVEITPDKESIALIVDLTEGPQYILSSVELEGDYLGREDEFKSIIDLSIGKPYNASEVSALVKSFSEKFGSYGFAFAQIQPQPSIDRENGTVALRVVSRPQRRVYVRHVNIRGNDRTRDEVIRREFRQFESAWYDWDKIQLSRDRVDRLGFFTEVNLETSPVPNTDDQVDITMQVTEKPTGSLTLGAGFSSDDKVSVNAGISQENVFGTGNYLGLGISSSKYNRQFRLSTLNPYFTQEGVSRGFDLYYTTTRPYSSTSSSQYYSIETAGAAFRFGVPFSEVDKVYFGLGGETTRIKPGWELPRAYEQYIEQYGERSTYFPLTIGWGRDSRDSSLVPTKGTLHRLNGELSLLGDTHYFKGTYQYQRWIPLGRDFTFAFNGEIGYGRGIGSKDFPVFKNFYGGGQGFVRGFESGTFGRYDIATDTYSGGARSYNVNLELYAPFPGSGSDRTLRLSAFLDYGNVATDYETSIVNYEYVDSKRSGWQFSDARMSVGFGFSWISPLGPLKFSYAIPIKKNDDDKIERFQFQIGTSF</sequence>
<dbReference type="PIRSF" id="PIRSF006076">
    <property type="entry name" value="OM_assembly_OMP85"/>
    <property type="match status" value="1"/>
</dbReference>
<evidence type="ECO:0000256" key="8">
    <source>
        <dbReference type="HAMAP-Rule" id="MF_01430"/>
    </source>
</evidence>
<dbReference type="EMBL" id="PQSP01000001">
    <property type="protein sequence ID" value="RUS68011.1"/>
    <property type="molecule type" value="Genomic_DNA"/>
</dbReference>
<dbReference type="Proteomes" id="UP000286947">
    <property type="component" value="Unassembled WGS sequence"/>
</dbReference>
<keyword evidence="3 8" id="KW-0812">Transmembrane</keyword>
<organism evidence="11 12">
    <name type="scientific">Saezia sanguinis</name>
    <dbReference type="NCBI Taxonomy" id="1965230"/>
    <lineage>
        <taxon>Bacteria</taxon>
        <taxon>Pseudomonadati</taxon>
        <taxon>Pseudomonadota</taxon>
        <taxon>Betaproteobacteria</taxon>
        <taxon>Burkholderiales</taxon>
        <taxon>Saeziaceae</taxon>
        <taxon>Saezia</taxon>
    </lineage>
</organism>
<dbReference type="PANTHER" id="PTHR12815">
    <property type="entry name" value="SORTING AND ASSEMBLY MACHINERY SAMM50 PROTEIN FAMILY MEMBER"/>
    <property type="match status" value="1"/>
</dbReference>
<evidence type="ECO:0000313" key="12">
    <source>
        <dbReference type="Proteomes" id="UP000286947"/>
    </source>
</evidence>
<comment type="caution">
    <text evidence="11">The sequence shown here is derived from an EMBL/GenBank/DDBJ whole genome shotgun (WGS) entry which is preliminary data.</text>
</comment>
<keyword evidence="7 8" id="KW-0998">Cell outer membrane</keyword>
<feature type="signal peptide" evidence="8">
    <location>
        <begin position="1"/>
        <end position="31"/>
    </location>
</feature>